<keyword evidence="6 12" id="KW-0479">Metal-binding</keyword>
<dbReference type="CDD" id="cd09601">
    <property type="entry name" value="M1_APN-Q_like"/>
    <property type="match status" value="1"/>
</dbReference>
<dbReference type="Gene3D" id="1.10.390.10">
    <property type="entry name" value="Neutral Protease Domain 2"/>
    <property type="match status" value="1"/>
</dbReference>
<dbReference type="GO" id="GO:0005737">
    <property type="term" value="C:cytoplasm"/>
    <property type="evidence" value="ECO:0007669"/>
    <property type="project" value="UniProtKB-SubCell"/>
</dbReference>
<dbReference type="InterPro" id="IPR034016">
    <property type="entry name" value="M1_APN-typ"/>
</dbReference>
<dbReference type="GO" id="GO:0005615">
    <property type="term" value="C:extracellular space"/>
    <property type="evidence" value="ECO:0007669"/>
    <property type="project" value="TreeGrafter"/>
</dbReference>
<dbReference type="RefSeq" id="WP_081141496.1">
    <property type="nucleotide sequence ID" value="NZ_CP015363.1"/>
</dbReference>
<dbReference type="GO" id="GO:0008270">
    <property type="term" value="F:zinc ion binding"/>
    <property type="evidence" value="ECO:0007669"/>
    <property type="project" value="UniProtKB-UniRule"/>
</dbReference>
<sequence>MRVVNYNIKLDIDFSGKKYSGIEKIKITDAEKKITLDLNKIDIHKIKVNGSDVKFEAGEDGVTFPTDGGDIVAEVQFSSDNDRGLKGFYVAGTEKEYILSTQFEESDARRAFPCIDNPNYKATFDITMAIDKDLQAISNMPVKFETLENSKKVVQFEQTPVMATYLVYLGVGHFDEMEDKYRGKRLALTAMKGHLTESRYPIDCAKKSLEYLENYTGIDYMLPKLNLISVPEFAAGAMENWGAITFREILLNIDKSTTSRSYKRTAEVITHELVHMWFGDLVTMKWWNDLWLNESFATFFAFKTVDSTNPDWKFFGDFLLDQTDGAYTMDALKNSHPINADVTDPRSISQLSYEIRYGKGSNVLRMIEAYVGKDVFMKAMRNYLKEFSYSNASGSDLWNAIEKESGKGISTIMEQWISQKGYPYLETAKDGDSLKISQKQFYFLEGDKNSSWKIPLFINRFSSEEKLLMEGNEMKLDGDILSLNFNHNGFYRVLYDDSMFENISRNLSQITAEEKWGLANDLYAFLLSGKINITTYVRRLEKLYGINENIVIDEISKELFNLYTITDNNYFRDLANFYIKDKMEYVEANRKDDFNFKITLSGLYTKLAYINNDFCKSLLKKYSSYENVDPDFRLGYLVAEAKINQDFSYFADIITNTKNDEDKTKAITASGALEGNKNHRAIMEFVKSGKAKKQDMDSFFVAMASNAPSRQFIIDNLKDIVDMLYKFELSPLRINRCVQSMIGNAGVKEPEKMRKNTDSIKRDELFGGINKGLEFLEVYENLIKNTK</sequence>
<dbReference type="InterPro" id="IPR024571">
    <property type="entry name" value="ERAP1-like_C_dom"/>
</dbReference>
<evidence type="ECO:0000256" key="11">
    <source>
        <dbReference type="PIRSR" id="PIRSR634016-1"/>
    </source>
</evidence>
<dbReference type="InterPro" id="IPR027268">
    <property type="entry name" value="Peptidase_M4/M1_CTD_sf"/>
</dbReference>
<keyword evidence="4" id="KW-0963">Cytoplasm</keyword>
<organism evidence="18 19">
    <name type="scientific">Ferroplasma acidiphilum</name>
    <dbReference type="NCBI Taxonomy" id="74969"/>
    <lineage>
        <taxon>Archaea</taxon>
        <taxon>Methanobacteriati</taxon>
        <taxon>Thermoplasmatota</taxon>
        <taxon>Thermoplasmata</taxon>
        <taxon>Thermoplasmatales</taxon>
        <taxon>Ferroplasmaceae</taxon>
        <taxon>Ferroplasma</taxon>
    </lineage>
</organism>
<evidence type="ECO:0000256" key="1">
    <source>
        <dbReference type="ARBA" id="ARBA00004496"/>
    </source>
</evidence>
<keyword evidence="7 14" id="KW-0378">Hydrolase</keyword>
<dbReference type="InterPro" id="IPR050344">
    <property type="entry name" value="Peptidase_M1_aminopeptidases"/>
</dbReference>
<protein>
    <recommendedName>
        <fullName evidence="14">Aminopeptidase</fullName>
        <ecNumber evidence="14">3.4.11.-</ecNumber>
    </recommendedName>
</protein>
<evidence type="ECO:0000256" key="10">
    <source>
        <dbReference type="ARBA" id="ARBA00053324"/>
    </source>
</evidence>
<keyword evidence="3 14" id="KW-0031">Aminopeptidase</keyword>
<evidence type="ECO:0000256" key="3">
    <source>
        <dbReference type="ARBA" id="ARBA00022438"/>
    </source>
</evidence>
<dbReference type="EMBL" id="CP015363">
    <property type="protein sequence ID" value="ARD84239.1"/>
    <property type="molecule type" value="Genomic_DNA"/>
</dbReference>
<evidence type="ECO:0000256" key="4">
    <source>
        <dbReference type="ARBA" id="ARBA00022490"/>
    </source>
</evidence>
<evidence type="ECO:0000256" key="7">
    <source>
        <dbReference type="ARBA" id="ARBA00022801"/>
    </source>
</evidence>
<evidence type="ECO:0000256" key="6">
    <source>
        <dbReference type="ARBA" id="ARBA00022723"/>
    </source>
</evidence>
<feature type="active site" description="Proton acceptor" evidence="11">
    <location>
        <position position="272"/>
    </location>
</feature>
<evidence type="ECO:0000259" key="16">
    <source>
        <dbReference type="Pfam" id="PF11838"/>
    </source>
</evidence>
<dbReference type="KEGG" id="fai:FAD_0317"/>
<evidence type="ECO:0000256" key="8">
    <source>
        <dbReference type="ARBA" id="ARBA00022833"/>
    </source>
</evidence>
<keyword evidence="19" id="KW-1185">Reference proteome</keyword>
<gene>
    <name evidence="18" type="ORF">FAD_0317</name>
</gene>
<comment type="function">
    <text evidence="10">Proteases F1, F2 and F3 degrade oligopeptides produced by Tricorn (themselves probably produced by the proteasome), yielding free amino acids.</text>
</comment>
<dbReference type="InterPro" id="IPR001930">
    <property type="entry name" value="Peptidase_M1"/>
</dbReference>
<dbReference type="GO" id="GO:0042277">
    <property type="term" value="F:peptide binding"/>
    <property type="evidence" value="ECO:0007669"/>
    <property type="project" value="TreeGrafter"/>
</dbReference>
<name>A0A1V0N2A4_9ARCH</name>
<dbReference type="Pfam" id="PF17900">
    <property type="entry name" value="Peptidase_M1_N"/>
    <property type="match status" value="1"/>
</dbReference>
<feature type="site" description="Transition state stabilizer" evidence="13">
    <location>
        <position position="357"/>
    </location>
</feature>
<proteinExistence type="inferred from homology"/>
<dbReference type="InterPro" id="IPR042097">
    <property type="entry name" value="Aminopeptidase_N-like_N_sf"/>
</dbReference>
<keyword evidence="9 14" id="KW-0482">Metalloprotease</keyword>
<evidence type="ECO:0000256" key="2">
    <source>
        <dbReference type="ARBA" id="ARBA00010136"/>
    </source>
</evidence>
<dbReference type="PRINTS" id="PR00756">
    <property type="entry name" value="ALADIPTASE"/>
</dbReference>
<dbReference type="PANTHER" id="PTHR11533">
    <property type="entry name" value="PROTEASE M1 ZINC METALLOPROTEASE"/>
    <property type="match status" value="1"/>
</dbReference>
<evidence type="ECO:0000256" key="9">
    <source>
        <dbReference type="ARBA" id="ARBA00023049"/>
    </source>
</evidence>
<comment type="similarity">
    <text evidence="2 14">Belongs to the peptidase M1 family.</text>
</comment>
<dbReference type="EC" id="3.4.11.-" evidence="14"/>
<evidence type="ECO:0000313" key="19">
    <source>
        <dbReference type="Proteomes" id="UP000192050"/>
    </source>
</evidence>
<dbReference type="Gene3D" id="1.25.50.20">
    <property type="match status" value="1"/>
</dbReference>
<dbReference type="GO" id="GO:0070006">
    <property type="term" value="F:metalloaminopeptidase activity"/>
    <property type="evidence" value="ECO:0007669"/>
    <property type="project" value="TreeGrafter"/>
</dbReference>
<evidence type="ECO:0000256" key="14">
    <source>
        <dbReference type="RuleBase" id="RU364040"/>
    </source>
</evidence>
<feature type="domain" description="Aminopeptidase N-like N-terminal" evidence="17">
    <location>
        <begin position="5"/>
        <end position="166"/>
    </location>
</feature>
<dbReference type="GO" id="GO:0006508">
    <property type="term" value="P:proteolysis"/>
    <property type="evidence" value="ECO:0007669"/>
    <property type="project" value="UniProtKB-KW"/>
</dbReference>
<dbReference type="GO" id="GO:0016020">
    <property type="term" value="C:membrane"/>
    <property type="evidence" value="ECO:0007669"/>
    <property type="project" value="TreeGrafter"/>
</dbReference>
<accession>A0A1V0N2A4</accession>
<dbReference type="InterPro" id="IPR014782">
    <property type="entry name" value="Peptidase_M1_dom"/>
</dbReference>
<dbReference type="AlphaFoldDB" id="A0A1V0N2A4"/>
<feature type="domain" description="ERAP1-like C-terminal" evidence="16">
    <location>
        <begin position="483"/>
        <end position="744"/>
    </location>
</feature>
<reference evidence="18 19" key="1">
    <citation type="submission" date="2011-10" db="EMBL/GenBank/DDBJ databases">
        <title>Metabolic and evolutionary patterns in the extreme acidophile Ferroplasma acidiphilum.</title>
        <authorList>
            <person name="Golyshina O.V."/>
            <person name="Kozyavkin S.A."/>
            <person name="Tatusov R.L."/>
            <person name="Slesarev A.I."/>
            <person name="Golyshin P.N."/>
        </authorList>
    </citation>
    <scope>NUCLEOTIDE SEQUENCE [LARGE SCALE GENOMIC DNA]</scope>
    <source>
        <strain evidence="19">Y</strain>
    </source>
</reference>
<keyword evidence="8 12" id="KW-0862">Zinc</keyword>
<comment type="cofactor">
    <cofactor evidence="12 14">
        <name>Zn(2+)</name>
        <dbReference type="ChEBI" id="CHEBI:29105"/>
    </cofactor>
    <text evidence="12 14">Binds 1 zinc ion per subunit.</text>
</comment>
<dbReference type="FunFam" id="1.10.390.10:FF:000006">
    <property type="entry name" value="Puromycin-sensitive aminopeptidase"/>
    <property type="match status" value="1"/>
</dbReference>
<dbReference type="GO" id="GO:0043171">
    <property type="term" value="P:peptide catabolic process"/>
    <property type="evidence" value="ECO:0007669"/>
    <property type="project" value="TreeGrafter"/>
</dbReference>
<dbReference type="GeneID" id="31675826"/>
<dbReference type="Proteomes" id="UP000192050">
    <property type="component" value="Chromosome"/>
</dbReference>
<evidence type="ECO:0000259" key="15">
    <source>
        <dbReference type="Pfam" id="PF01433"/>
    </source>
</evidence>
<comment type="subcellular location">
    <subcellularLocation>
        <location evidence="1">Cytoplasm</location>
    </subcellularLocation>
</comment>
<dbReference type="STRING" id="74969.FAD_0317"/>
<feature type="binding site" evidence="12">
    <location>
        <position position="275"/>
    </location>
    <ligand>
        <name>Zn(2+)</name>
        <dbReference type="ChEBI" id="CHEBI:29105"/>
        <note>catalytic</note>
    </ligand>
</feature>
<dbReference type="PANTHER" id="PTHR11533:SF174">
    <property type="entry name" value="PUROMYCIN-SENSITIVE AMINOPEPTIDASE-RELATED"/>
    <property type="match status" value="1"/>
</dbReference>
<evidence type="ECO:0000256" key="5">
    <source>
        <dbReference type="ARBA" id="ARBA00022670"/>
    </source>
</evidence>
<dbReference type="InterPro" id="IPR045357">
    <property type="entry name" value="Aminopeptidase_N-like_N"/>
</dbReference>
<feature type="binding site" evidence="12">
    <location>
        <position position="294"/>
    </location>
    <ligand>
        <name>Zn(2+)</name>
        <dbReference type="ChEBI" id="CHEBI:29105"/>
        <note>catalytic</note>
    </ligand>
</feature>
<feature type="domain" description="Peptidase M1 membrane alanine aminopeptidase" evidence="15">
    <location>
        <begin position="200"/>
        <end position="416"/>
    </location>
</feature>
<dbReference type="Gene3D" id="2.60.40.1910">
    <property type="match status" value="1"/>
</dbReference>
<dbReference type="Gene3D" id="2.60.40.1730">
    <property type="entry name" value="tricorn interacting facor f3 domain"/>
    <property type="match status" value="1"/>
</dbReference>
<evidence type="ECO:0000256" key="13">
    <source>
        <dbReference type="PIRSR" id="PIRSR634016-4"/>
    </source>
</evidence>
<dbReference type="OrthoDB" id="139771at2157"/>
<dbReference type="Pfam" id="PF11838">
    <property type="entry name" value="ERAP1_C"/>
    <property type="match status" value="1"/>
</dbReference>
<dbReference type="SUPFAM" id="SSF55486">
    <property type="entry name" value="Metalloproteases ('zincins'), catalytic domain"/>
    <property type="match status" value="1"/>
</dbReference>
<evidence type="ECO:0000256" key="12">
    <source>
        <dbReference type="PIRSR" id="PIRSR634016-3"/>
    </source>
</evidence>
<dbReference type="Pfam" id="PF01433">
    <property type="entry name" value="Peptidase_M1"/>
    <property type="match status" value="1"/>
</dbReference>
<evidence type="ECO:0000259" key="17">
    <source>
        <dbReference type="Pfam" id="PF17900"/>
    </source>
</evidence>
<feature type="binding site" evidence="12">
    <location>
        <position position="271"/>
    </location>
    <ligand>
        <name>Zn(2+)</name>
        <dbReference type="ChEBI" id="CHEBI:29105"/>
        <note>catalytic</note>
    </ligand>
</feature>
<evidence type="ECO:0000313" key="18">
    <source>
        <dbReference type="EMBL" id="ARD84239.1"/>
    </source>
</evidence>
<dbReference type="SUPFAM" id="SSF63737">
    <property type="entry name" value="Leukotriene A4 hydrolase N-terminal domain"/>
    <property type="match status" value="1"/>
</dbReference>
<keyword evidence="5 14" id="KW-0645">Protease</keyword>